<evidence type="ECO:0000313" key="2">
    <source>
        <dbReference type="EMBL" id="EGL81426.1"/>
    </source>
</evidence>
<gene>
    <name evidence="2" type="ORF">CathTA2_0046</name>
</gene>
<evidence type="ECO:0000259" key="1">
    <source>
        <dbReference type="PROSITE" id="PS50531"/>
    </source>
</evidence>
<dbReference type="Pfam" id="PF13384">
    <property type="entry name" value="HTH_23"/>
    <property type="match status" value="1"/>
</dbReference>
<dbReference type="OrthoDB" id="92877at2"/>
<sequence>MNKMERWNMYLEIQQLKKLGLNKSQIARRLGISRNTVYKYINMTPEEFEDMLEHMEVRQKKLDCIKEKLITWLKQYPDISSAQIHDWIKERYPDLTVGESTVRCYVSQLRK</sequence>
<dbReference type="AlphaFoldDB" id="F5LB57"/>
<accession>F5LB57</accession>
<dbReference type="EMBL" id="AFCE01000203">
    <property type="protein sequence ID" value="EGL81426.1"/>
    <property type="molecule type" value="Genomic_DNA"/>
</dbReference>
<dbReference type="Proteomes" id="UP000010716">
    <property type="component" value="Unassembled WGS sequence"/>
</dbReference>
<proteinExistence type="predicted"/>
<name>F5LB57_CALTT</name>
<dbReference type="InterPro" id="IPR017894">
    <property type="entry name" value="HTH_IS21_transposase_type"/>
</dbReference>
<dbReference type="Gene3D" id="1.10.10.60">
    <property type="entry name" value="Homeodomain-like"/>
    <property type="match status" value="1"/>
</dbReference>
<dbReference type="PROSITE" id="PS50531">
    <property type="entry name" value="HTH_IS21"/>
    <property type="match status" value="1"/>
</dbReference>
<protein>
    <submittedName>
        <fullName evidence="2">Transposase (22)</fullName>
    </submittedName>
</protein>
<dbReference type="RefSeq" id="WP_007506559.1">
    <property type="nucleotide sequence ID" value="NZ_AFCE01000203.1"/>
</dbReference>
<dbReference type="eggNOG" id="COG4584">
    <property type="taxonomic scope" value="Bacteria"/>
</dbReference>
<evidence type="ECO:0000313" key="3">
    <source>
        <dbReference type="Proteomes" id="UP000010716"/>
    </source>
</evidence>
<feature type="domain" description="HTH IS21-type" evidence="1">
    <location>
        <begin position="8"/>
        <end position="73"/>
    </location>
</feature>
<dbReference type="SUPFAM" id="SSF46689">
    <property type="entry name" value="Homeodomain-like"/>
    <property type="match status" value="1"/>
</dbReference>
<feature type="non-terminal residue" evidence="2">
    <location>
        <position position="111"/>
    </location>
</feature>
<reference evidence="2 3" key="1">
    <citation type="journal article" date="2011" name="J. Bacteriol.">
        <title>Draft genome sequence of the thermoalkaliphilic Caldalkalibacillus thermarum strain TA2.A1.</title>
        <authorList>
            <person name="Kalamorz F."/>
            <person name="Keis S."/>
            <person name="McMillan D.G."/>
            <person name="Olsson K."/>
            <person name="Stanton J.A."/>
            <person name="Stockwell P."/>
            <person name="Black M.A."/>
            <person name="Klingeman D.M."/>
            <person name="Land M.L."/>
            <person name="Han C.S."/>
            <person name="Martin S.L."/>
            <person name="Becher S.A."/>
            <person name="Peddie C.J."/>
            <person name="Morgan H.W."/>
            <person name="Matthies D."/>
            <person name="Preiss L."/>
            <person name="Meier T."/>
            <person name="Brown S.D."/>
            <person name="Cook G.M."/>
        </authorList>
    </citation>
    <scope>NUCLEOTIDE SEQUENCE [LARGE SCALE GENOMIC DNA]</scope>
    <source>
        <strain evidence="2 3">TA2.A1</strain>
    </source>
</reference>
<dbReference type="InterPro" id="IPR009057">
    <property type="entry name" value="Homeodomain-like_sf"/>
</dbReference>
<organism evidence="2 3">
    <name type="scientific">Caldalkalibacillus thermarum (strain TA2.A1)</name>
    <dbReference type="NCBI Taxonomy" id="986075"/>
    <lineage>
        <taxon>Bacteria</taxon>
        <taxon>Bacillati</taxon>
        <taxon>Bacillota</taxon>
        <taxon>Bacilli</taxon>
        <taxon>Bacillales</taxon>
        <taxon>Bacillaceae</taxon>
        <taxon>Caldalkalibacillus</taxon>
    </lineage>
</organism>
<comment type="caution">
    <text evidence="2">The sequence shown here is derived from an EMBL/GenBank/DDBJ whole genome shotgun (WGS) entry which is preliminary data.</text>
</comment>